<dbReference type="EMBL" id="SWJQ01000293">
    <property type="protein sequence ID" value="TRZ16840.1"/>
    <property type="molecule type" value="Genomic_DNA"/>
</dbReference>
<keyword evidence="2" id="KW-1185">Reference proteome</keyword>
<dbReference type="AlphaFoldDB" id="A0A8K1GFN5"/>
<protein>
    <submittedName>
        <fullName evidence="1">Uncharacterized protein</fullName>
    </submittedName>
</protein>
<dbReference type="PANTHER" id="PTHR33332">
    <property type="entry name" value="REVERSE TRANSCRIPTASE DOMAIN-CONTAINING PROTEIN"/>
    <property type="match status" value="1"/>
</dbReference>
<proteinExistence type="predicted"/>
<name>A0A8K1GFN5_9PASS</name>
<gene>
    <name evidence="1" type="ORF">HGM15179_010267</name>
</gene>
<sequence length="115" mass="12874">MSQGNPKNKHRLGEVRIESSPKEKNLGVLIVGKLDVTWQCAAAAQETNYALDCIPSSVGNRSRKMIFSFYSALVRPHLQCCIQLWGPQEKKSVDSWERVLRVKIRGLSTSAMDKG</sequence>
<evidence type="ECO:0000313" key="1">
    <source>
        <dbReference type="EMBL" id="TRZ16840.1"/>
    </source>
</evidence>
<organism evidence="1 2">
    <name type="scientific">Zosterops borbonicus</name>
    <dbReference type="NCBI Taxonomy" id="364589"/>
    <lineage>
        <taxon>Eukaryota</taxon>
        <taxon>Metazoa</taxon>
        <taxon>Chordata</taxon>
        <taxon>Craniata</taxon>
        <taxon>Vertebrata</taxon>
        <taxon>Euteleostomi</taxon>
        <taxon>Archelosauria</taxon>
        <taxon>Archosauria</taxon>
        <taxon>Dinosauria</taxon>
        <taxon>Saurischia</taxon>
        <taxon>Theropoda</taxon>
        <taxon>Coelurosauria</taxon>
        <taxon>Aves</taxon>
        <taxon>Neognathae</taxon>
        <taxon>Neoaves</taxon>
        <taxon>Telluraves</taxon>
        <taxon>Australaves</taxon>
        <taxon>Passeriformes</taxon>
        <taxon>Sylvioidea</taxon>
        <taxon>Zosteropidae</taxon>
        <taxon>Zosterops</taxon>
    </lineage>
</organism>
<evidence type="ECO:0000313" key="2">
    <source>
        <dbReference type="Proteomes" id="UP000796761"/>
    </source>
</evidence>
<accession>A0A8K1GFN5</accession>
<reference evidence="1" key="1">
    <citation type="submission" date="2019-04" db="EMBL/GenBank/DDBJ databases">
        <title>Genome assembly of Zosterops borbonicus 15179.</title>
        <authorList>
            <person name="Leroy T."/>
            <person name="Anselmetti Y."/>
            <person name="Tilak M.-K."/>
            <person name="Nabholz B."/>
        </authorList>
    </citation>
    <scope>NUCLEOTIDE SEQUENCE</scope>
    <source>
        <strain evidence="1">HGM_15179</strain>
        <tissue evidence="1">Muscle</tissue>
    </source>
</reference>
<dbReference type="OrthoDB" id="276744at2759"/>
<comment type="caution">
    <text evidence="1">The sequence shown here is derived from an EMBL/GenBank/DDBJ whole genome shotgun (WGS) entry which is preliminary data.</text>
</comment>
<dbReference type="Proteomes" id="UP000796761">
    <property type="component" value="Unassembled WGS sequence"/>
</dbReference>